<dbReference type="InterPro" id="IPR004294">
    <property type="entry name" value="Carotenoid_Oase"/>
</dbReference>
<sequence length="618" mass="70498">MESFFQNSKRTTKSTNHSSIPTSRIPDIVIRECSESSFETESENQGKNSQSVLVKSNKEKQAKVSLKVWTGPVKSEGRGRWLNMNENKIFPNCEPNIWLRSCTEEIIKPIHGKVSGTIPKWLSGVLYRNGPGLLEIGDYKFGHLFDGMALLHRFSIKNGKVTYQCRFLQSDTYKKNKRANRIVVTDFGTCSVPDPCQSIFKRVASYFDWHNSASDNAMISVYPFGDELYSFAETPIIHKINKNTLATEGKIDFGKTIGIVSHSSHPHIAKDGTVYNLGMSVSATGLRHNIVCFPKKPKKNKSDYSMFDKAHVVADIPSRWLLEPCYMHTFGITKNYFLIVEQPLCLVTPKLFWCKLTNKRLHSAMKWYENEMTQINVVSRSTGKLIYKFYAEAFFYLHIINQYEESNHVILDICSYKDASMIDCMYIEAIQNAQSNPYYADMFRSRSIRFALPLVDTKHLDVGKNLVRLKKTRAQAYLQKNGNVFVQPEKLCDLGCETPRINYEYYSGRKYRYYYAISADVDGDNPGTLIKVDTYKKTTSTWCEDNCYCSEPVFVPLPNAQKEDDGVLVLALLWGGTDTNHVGLLVVDAKTMLEIGRVEFVTPTPIPKCLHGWFSPNN</sequence>
<organism evidence="7 8">
    <name type="scientific">Aquatica leii</name>
    <dbReference type="NCBI Taxonomy" id="1421715"/>
    <lineage>
        <taxon>Eukaryota</taxon>
        <taxon>Metazoa</taxon>
        <taxon>Ecdysozoa</taxon>
        <taxon>Arthropoda</taxon>
        <taxon>Hexapoda</taxon>
        <taxon>Insecta</taxon>
        <taxon>Pterygota</taxon>
        <taxon>Neoptera</taxon>
        <taxon>Endopterygota</taxon>
        <taxon>Coleoptera</taxon>
        <taxon>Polyphaga</taxon>
        <taxon>Elateriformia</taxon>
        <taxon>Elateroidea</taxon>
        <taxon>Lampyridae</taxon>
        <taxon>Luciolinae</taxon>
        <taxon>Aquatica</taxon>
    </lineage>
</organism>
<keyword evidence="3" id="KW-0560">Oxidoreductase</keyword>
<keyword evidence="4 5" id="KW-0408">Iron</keyword>
<dbReference type="Pfam" id="PF03055">
    <property type="entry name" value="RPE65"/>
    <property type="match status" value="1"/>
</dbReference>
<evidence type="ECO:0000256" key="1">
    <source>
        <dbReference type="ARBA" id="ARBA00006787"/>
    </source>
</evidence>
<evidence type="ECO:0000256" key="2">
    <source>
        <dbReference type="ARBA" id="ARBA00022723"/>
    </source>
</evidence>
<keyword evidence="8" id="KW-1185">Reference proteome</keyword>
<comment type="caution">
    <text evidence="7">The sequence shown here is derived from an EMBL/GenBank/DDBJ whole genome shotgun (WGS) entry which is preliminary data.</text>
</comment>
<reference evidence="8" key="1">
    <citation type="submission" date="2023-01" db="EMBL/GenBank/DDBJ databases">
        <title>Key to firefly adult light organ development and bioluminescence: homeobox transcription factors regulate luciferase expression and transportation to peroxisome.</title>
        <authorList>
            <person name="Fu X."/>
        </authorList>
    </citation>
    <scope>NUCLEOTIDE SEQUENCE [LARGE SCALE GENOMIC DNA]</scope>
</reference>
<evidence type="ECO:0000256" key="4">
    <source>
        <dbReference type="ARBA" id="ARBA00023004"/>
    </source>
</evidence>
<dbReference type="EMBL" id="JARPUR010000001">
    <property type="protein sequence ID" value="KAK4884106.1"/>
    <property type="molecule type" value="Genomic_DNA"/>
</dbReference>
<dbReference type="PANTHER" id="PTHR10543:SF24">
    <property type="entry name" value="CAROTENOID ISOMEROOXYGENASE"/>
    <property type="match status" value="1"/>
</dbReference>
<dbReference type="GO" id="GO:0016121">
    <property type="term" value="P:carotene catabolic process"/>
    <property type="evidence" value="ECO:0007669"/>
    <property type="project" value="TreeGrafter"/>
</dbReference>
<feature type="binding site" evidence="5">
    <location>
        <position position="265"/>
    </location>
    <ligand>
        <name>Fe cation</name>
        <dbReference type="ChEBI" id="CHEBI:24875"/>
        <note>catalytic</note>
    </ligand>
</feature>
<dbReference type="GO" id="GO:0042574">
    <property type="term" value="P:retinal metabolic process"/>
    <property type="evidence" value="ECO:0007669"/>
    <property type="project" value="TreeGrafter"/>
</dbReference>
<dbReference type="GO" id="GO:0003834">
    <property type="term" value="F:beta-carotene 15,15'-dioxygenase activity"/>
    <property type="evidence" value="ECO:0007669"/>
    <property type="project" value="TreeGrafter"/>
</dbReference>
<dbReference type="Proteomes" id="UP001353858">
    <property type="component" value="Unassembled WGS sequence"/>
</dbReference>
<evidence type="ECO:0000313" key="8">
    <source>
        <dbReference type="Proteomes" id="UP001353858"/>
    </source>
</evidence>
<feature type="binding site" evidence="5">
    <location>
        <position position="611"/>
    </location>
    <ligand>
        <name>Fe cation</name>
        <dbReference type="ChEBI" id="CHEBI:24875"/>
        <note>catalytic</note>
    </ligand>
</feature>
<evidence type="ECO:0000313" key="7">
    <source>
        <dbReference type="EMBL" id="KAK4884106.1"/>
    </source>
</evidence>
<evidence type="ECO:0000256" key="5">
    <source>
        <dbReference type="PIRSR" id="PIRSR604294-1"/>
    </source>
</evidence>
<dbReference type="AlphaFoldDB" id="A0AAN7PM70"/>
<comment type="cofactor">
    <cofactor evidence="5">
        <name>Fe(2+)</name>
        <dbReference type="ChEBI" id="CHEBI:29033"/>
    </cofactor>
    <text evidence="5">Binds 1 Fe(2+) ion per subunit.</text>
</comment>
<feature type="compositionally biased region" description="Polar residues" evidence="6">
    <location>
        <begin position="1"/>
        <end position="22"/>
    </location>
</feature>
<name>A0AAN7PM70_9COLE</name>
<gene>
    <name evidence="7" type="ORF">RN001_000377</name>
</gene>
<dbReference type="GO" id="GO:0010436">
    <property type="term" value="F:carotenoid dioxygenase activity"/>
    <property type="evidence" value="ECO:0007669"/>
    <property type="project" value="TreeGrafter"/>
</dbReference>
<dbReference type="PANTHER" id="PTHR10543">
    <property type="entry name" value="BETA-CAROTENE DIOXYGENASE"/>
    <property type="match status" value="1"/>
</dbReference>
<keyword evidence="2 5" id="KW-0479">Metal-binding</keyword>
<comment type="similarity">
    <text evidence="1">Belongs to the carotenoid oxygenase family.</text>
</comment>
<accession>A0AAN7PM70</accession>
<proteinExistence type="inferred from homology"/>
<evidence type="ECO:0000256" key="6">
    <source>
        <dbReference type="SAM" id="MobiDB-lite"/>
    </source>
</evidence>
<feature type="binding site" evidence="5">
    <location>
        <position position="328"/>
    </location>
    <ligand>
        <name>Fe cation</name>
        <dbReference type="ChEBI" id="CHEBI:24875"/>
        <note>catalytic</note>
    </ligand>
</feature>
<feature type="binding site" evidence="5">
    <location>
        <position position="398"/>
    </location>
    <ligand>
        <name>Fe cation</name>
        <dbReference type="ChEBI" id="CHEBI:24875"/>
        <note>catalytic</note>
    </ligand>
</feature>
<dbReference type="GO" id="GO:0046872">
    <property type="term" value="F:metal ion binding"/>
    <property type="evidence" value="ECO:0007669"/>
    <property type="project" value="UniProtKB-KW"/>
</dbReference>
<protein>
    <recommendedName>
        <fullName evidence="9">Carotenoid isomerooxygenase</fullName>
    </recommendedName>
</protein>
<evidence type="ECO:0008006" key="9">
    <source>
        <dbReference type="Google" id="ProtNLM"/>
    </source>
</evidence>
<feature type="region of interest" description="Disordered" evidence="6">
    <location>
        <begin position="1"/>
        <end position="27"/>
    </location>
</feature>
<evidence type="ECO:0000256" key="3">
    <source>
        <dbReference type="ARBA" id="ARBA00023002"/>
    </source>
</evidence>